<comment type="subcellular location">
    <subcellularLocation>
        <location evidence="1">Membrane</location>
        <topology evidence="1">Multi-pass membrane protein</topology>
    </subcellularLocation>
</comment>
<keyword evidence="2 5" id="KW-0812">Transmembrane</keyword>
<evidence type="ECO:0000256" key="2">
    <source>
        <dbReference type="ARBA" id="ARBA00022692"/>
    </source>
</evidence>
<name>A0ABR2LXE1_9ASPA</name>
<evidence type="ECO:0000256" key="3">
    <source>
        <dbReference type="ARBA" id="ARBA00022989"/>
    </source>
</evidence>
<reference evidence="7 8" key="1">
    <citation type="journal article" date="2022" name="Nat. Plants">
        <title>Genomes of leafy and leafless Platanthera orchids illuminate the evolution of mycoheterotrophy.</title>
        <authorList>
            <person name="Li M.H."/>
            <person name="Liu K.W."/>
            <person name="Li Z."/>
            <person name="Lu H.C."/>
            <person name="Ye Q.L."/>
            <person name="Zhang D."/>
            <person name="Wang J.Y."/>
            <person name="Li Y.F."/>
            <person name="Zhong Z.M."/>
            <person name="Liu X."/>
            <person name="Yu X."/>
            <person name="Liu D.K."/>
            <person name="Tu X.D."/>
            <person name="Liu B."/>
            <person name="Hao Y."/>
            <person name="Liao X.Y."/>
            <person name="Jiang Y.T."/>
            <person name="Sun W.H."/>
            <person name="Chen J."/>
            <person name="Chen Y.Q."/>
            <person name="Ai Y."/>
            <person name="Zhai J.W."/>
            <person name="Wu S.S."/>
            <person name="Zhou Z."/>
            <person name="Hsiao Y.Y."/>
            <person name="Wu W.L."/>
            <person name="Chen Y.Y."/>
            <person name="Lin Y.F."/>
            <person name="Hsu J.L."/>
            <person name="Li C.Y."/>
            <person name="Wang Z.W."/>
            <person name="Zhao X."/>
            <person name="Zhong W.Y."/>
            <person name="Ma X.K."/>
            <person name="Ma L."/>
            <person name="Huang J."/>
            <person name="Chen G.Z."/>
            <person name="Huang M.Z."/>
            <person name="Huang L."/>
            <person name="Peng D.H."/>
            <person name="Luo Y.B."/>
            <person name="Zou S.Q."/>
            <person name="Chen S.P."/>
            <person name="Lan S."/>
            <person name="Tsai W.C."/>
            <person name="Van de Peer Y."/>
            <person name="Liu Z.J."/>
        </authorList>
    </citation>
    <scope>NUCLEOTIDE SEQUENCE [LARGE SCALE GENOMIC DNA]</scope>
    <source>
        <strain evidence="7">Lor288</strain>
    </source>
</reference>
<protein>
    <submittedName>
        <fullName evidence="7">Pleiotropic drug resistance protein 1</fullName>
    </submittedName>
</protein>
<evidence type="ECO:0000256" key="1">
    <source>
        <dbReference type="ARBA" id="ARBA00004141"/>
    </source>
</evidence>
<feature type="domain" description="ABC-2 type transporter transmembrane" evidence="6">
    <location>
        <begin position="145"/>
        <end position="221"/>
    </location>
</feature>
<dbReference type="Proteomes" id="UP001412067">
    <property type="component" value="Unassembled WGS sequence"/>
</dbReference>
<sequence length="229" mass="25459">MEESIKPKYDLLSAQRVGDGVAIRPVVAGSSSAWKKRERRFEGMRNNPQGRSRVGAVRKVAVGGIVMPTCAEEPARKKLCIAPSSPDLPPSGRSARGGGLKSRSIFCERRSRVKCTCIGLNKDVSLPANPSNAAEMRAGGGIRAAAVDVERTVFYREKAAGMYSSLPYGFAQDFNLLYLCQVAIEIPCAFFEANLYGVLVYSIINFDWTVVKFFWYLFFTFHKRVRRSR</sequence>
<evidence type="ECO:0000256" key="5">
    <source>
        <dbReference type="SAM" id="Phobius"/>
    </source>
</evidence>
<gene>
    <name evidence="7" type="primary">PDR1</name>
    <name evidence="7" type="ORF">KSP40_PGU006659</name>
</gene>
<dbReference type="EMBL" id="JBBWWR010000014">
    <property type="protein sequence ID" value="KAK8953560.1"/>
    <property type="molecule type" value="Genomic_DNA"/>
</dbReference>
<evidence type="ECO:0000259" key="6">
    <source>
        <dbReference type="Pfam" id="PF01061"/>
    </source>
</evidence>
<comment type="caution">
    <text evidence="7">The sequence shown here is derived from an EMBL/GenBank/DDBJ whole genome shotgun (WGS) entry which is preliminary data.</text>
</comment>
<keyword evidence="4 5" id="KW-0472">Membrane</keyword>
<evidence type="ECO:0000313" key="8">
    <source>
        <dbReference type="Proteomes" id="UP001412067"/>
    </source>
</evidence>
<feature type="transmembrane region" description="Helical" evidence="5">
    <location>
        <begin position="195"/>
        <end position="219"/>
    </location>
</feature>
<evidence type="ECO:0000313" key="7">
    <source>
        <dbReference type="EMBL" id="KAK8953560.1"/>
    </source>
</evidence>
<organism evidence="7 8">
    <name type="scientific">Platanthera guangdongensis</name>
    <dbReference type="NCBI Taxonomy" id="2320717"/>
    <lineage>
        <taxon>Eukaryota</taxon>
        <taxon>Viridiplantae</taxon>
        <taxon>Streptophyta</taxon>
        <taxon>Embryophyta</taxon>
        <taxon>Tracheophyta</taxon>
        <taxon>Spermatophyta</taxon>
        <taxon>Magnoliopsida</taxon>
        <taxon>Liliopsida</taxon>
        <taxon>Asparagales</taxon>
        <taxon>Orchidaceae</taxon>
        <taxon>Orchidoideae</taxon>
        <taxon>Orchideae</taxon>
        <taxon>Orchidinae</taxon>
        <taxon>Platanthera</taxon>
    </lineage>
</organism>
<accession>A0ABR2LXE1</accession>
<dbReference type="PANTHER" id="PTHR48040:SF35">
    <property type="entry name" value="ABC TRANSPORTER G FAMILY MEMBER 39-LIKE"/>
    <property type="match status" value="1"/>
</dbReference>
<proteinExistence type="predicted"/>
<dbReference type="Pfam" id="PF01061">
    <property type="entry name" value="ABC2_membrane"/>
    <property type="match status" value="1"/>
</dbReference>
<evidence type="ECO:0000256" key="4">
    <source>
        <dbReference type="ARBA" id="ARBA00023136"/>
    </source>
</evidence>
<keyword evidence="3 5" id="KW-1133">Transmembrane helix</keyword>
<dbReference type="PANTHER" id="PTHR48040">
    <property type="entry name" value="PLEIOTROPIC DRUG RESISTANCE PROTEIN 1-LIKE ISOFORM X1"/>
    <property type="match status" value="1"/>
</dbReference>
<keyword evidence="8" id="KW-1185">Reference proteome</keyword>
<dbReference type="InterPro" id="IPR013525">
    <property type="entry name" value="ABC2_TM"/>
</dbReference>